<dbReference type="AlphaFoldDB" id="A0AAD6V6J8"/>
<evidence type="ECO:0000313" key="1">
    <source>
        <dbReference type="EMBL" id="KAJ7201028.1"/>
    </source>
</evidence>
<proteinExistence type="predicted"/>
<sequence>LIDEIHLLHDERGSVLETKVARTIRRMERTSEDVRLVGPFGILQHQDVATFPRVDESKGLLYFDATYRPCGVQQQFVGITEK</sequence>
<accession>A0AAD6V6J8</accession>
<keyword evidence="2" id="KW-1185">Reference proteome</keyword>
<name>A0AAD6V6J8_9AGAR</name>
<dbReference type="InterPro" id="IPR027417">
    <property type="entry name" value="P-loop_NTPase"/>
</dbReference>
<feature type="non-terminal residue" evidence="1">
    <location>
        <position position="1"/>
    </location>
</feature>
<organism evidence="1 2">
    <name type="scientific">Mycena pura</name>
    <dbReference type="NCBI Taxonomy" id="153505"/>
    <lineage>
        <taxon>Eukaryota</taxon>
        <taxon>Fungi</taxon>
        <taxon>Dikarya</taxon>
        <taxon>Basidiomycota</taxon>
        <taxon>Agaricomycotina</taxon>
        <taxon>Agaricomycetes</taxon>
        <taxon>Agaricomycetidae</taxon>
        <taxon>Agaricales</taxon>
        <taxon>Marasmiineae</taxon>
        <taxon>Mycenaceae</taxon>
        <taxon>Mycena</taxon>
    </lineage>
</organism>
<dbReference type="Gene3D" id="3.40.50.300">
    <property type="entry name" value="P-loop containing nucleotide triphosphate hydrolases"/>
    <property type="match status" value="2"/>
</dbReference>
<evidence type="ECO:0000313" key="2">
    <source>
        <dbReference type="Proteomes" id="UP001219525"/>
    </source>
</evidence>
<gene>
    <name evidence="1" type="ORF">GGX14DRAFT_330129</name>
</gene>
<feature type="non-terminal residue" evidence="1">
    <location>
        <position position="82"/>
    </location>
</feature>
<dbReference type="Proteomes" id="UP001219525">
    <property type="component" value="Unassembled WGS sequence"/>
</dbReference>
<protein>
    <submittedName>
        <fullName evidence="1">Uncharacterized protein</fullName>
    </submittedName>
</protein>
<dbReference type="EMBL" id="JARJCW010000060">
    <property type="protein sequence ID" value="KAJ7201028.1"/>
    <property type="molecule type" value="Genomic_DNA"/>
</dbReference>
<reference evidence="1" key="1">
    <citation type="submission" date="2023-03" db="EMBL/GenBank/DDBJ databases">
        <title>Massive genome expansion in bonnet fungi (Mycena s.s.) driven by repeated elements and novel gene families across ecological guilds.</title>
        <authorList>
            <consortium name="Lawrence Berkeley National Laboratory"/>
            <person name="Harder C.B."/>
            <person name="Miyauchi S."/>
            <person name="Viragh M."/>
            <person name="Kuo A."/>
            <person name="Thoen E."/>
            <person name="Andreopoulos B."/>
            <person name="Lu D."/>
            <person name="Skrede I."/>
            <person name="Drula E."/>
            <person name="Henrissat B."/>
            <person name="Morin E."/>
            <person name="Kohler A."/>
            <person name="Barry K."/>
            <person name="LaButti K."/>
            <person name="Morin E."/>
            <person name="Salamov A."/>
            <person name="Lipzen A."/>
            <person name="Mereny Z."/>
            <person name="Hegedus B."/>
            <person name="Baldrian P."/>
            <person name="Stursova M."/>
            <person name="Weitz H."/>
            <person name="Taylor A."/>
            <person name="Grigoriev I.V."/>
            <person name="Nagy L.G."/>
            <person name="Martin F."/>
            <person name="Kauserud H."/>
        </authorList>
    </citation>
    <scope>NUCLEOTIDE SEQUENCE</scope>
    <source>
        <strain evidence="1">9144</strain>
    </source>
</reference>
<comment type="caution">
    <text evidence="1">The sequence shown here is derived from an EMBL/GenBank/DDBJ whole genome shotgun (WGS) entry which is preliminary data.</text>
</comment>